<reference evidence="2" key="1">
    <citation type="submission" date="2021-03" db="EMBL/GenBank/DDBJ databases">
        <title>Draft genome sequence of rust myrtle Austropuccinia psidii MF-1, a brazilian biotype.</title>
        <authorList>
            <person name="Quecine M.C."/>
            <person name="Pachon D.M.R."/>
            <person name="Bonatelli M.L."/>
            <person name="Correr F.H."/>
            <person name="Franceschini L.M."/>
            <person name="Leite T.F."/>
            <person name="Margarido G.R.A."/>
            <person name="Almeida C.A."/>
            <person name="Ferrarezi J.A."/>
            <person name="Labate C.A."/>
        </authorList>
    </citation>
    <scope>NUCLEOTIDE SEQUENCE</scope>
    <source>
        <strain evidence="2">MF-1</strain>
    </source>
</reference>
<dbReference type="EMBL" id="AVOT02031484">
    <property type="protein sequence ID" value="MBW0525011.1"/>
    <property type="molecule type" value="Genomic_DNA"/>
</dbReference>
<gene>
    <name evidence="2" type="ORF">O181_064726</name>
</gene>
<accession>A0A9Q3I0K1</accession>
<protein>
    <submittedName>
        <fullName evidence="2">Uncharacterized protein</fullName>
    </submittedName>
</protein>
<proteinExistence type="predicted"/>
<feature type="region of interest" description="Disordered" evidence="1">
    <location>
        <begin position="23"/>
        <end position="74"/>
    </location>
</feature>
<dbReference type="AlphaFoldDB" id="A0A9Q3I0K1"/>
<keyword evidence="3" id="KW-1185">Reference proteome</keyword>
<evidence type="ECO:0000313" key="2">
    <source>
        <dbReference type="EMBL" id="MBW0525011.1"/>
    </source>
</evidence>
<name>A0A9Q3I0K1_9BASI</name>
<dbReference type="Proteomes" id="UP000765509">
    <property type="component" value="Unassembled WGS sequence"/>
</dbReference>
<comment type="caution">
    <text evidence="2">The sequence shown here is derived from an EMBL/GenBank/DDBJ whole genome shotgun (WGS) entry which is preliminary data.</text>
</comment>
<evidence type="ECO:0000256" key="1">
    <source>
        <dbReference type="SAM" id="MobiDB-lite"/>
    </source>
</evidence>
<organism evidence="2 3">
    <name type="scientific">Austropuccinia psidii MF-1</name>
    <dbReference type="NCBI Taxonomy" id="1389203"/>
    <lineage>
        <taxon>Eukaryota</taxon>
        <taxon>Fungi</taxon>
        <taxon>Dikarya</taxon>
        <taxon>Basidiomycota</taxon>
        <taxon>Pucciniomycotina</taxon>
        <taxon>Pucciniomycetes</taxon>
        <taxon>Pucciniales</taxon>
        <taxon>Sphaerophragmiaceae</taxon>
        <taxon>Austropuccinia</taxon>
    </lineage>
</organism>
<sequence>MRFLKIESGKIIISHDSIVPSTISSSKAHKQTENLPNEVREQQHCSVQLPVPKFPNLIDRNSEDSTVTPSRIDPEPMTITQRLQVKGWDYVPHYETAPQNISSNIDEQNILKDSR</sequence>
<evidence type="ECO:0000313" key="3">
    <source>
        <dbReference type="Proteomes" id="UP000765509"/>
    </source>
</evidence>